<dbReference type="GO" id="GO:0006516">
    <property type="term" value="P:glycoprotein catabolic process"/>
    <property type="evidence" value="ECO:0007669"/>
    <property type="project" value="InterPro"/>
</dbReference>
<dbReference type="STRING" id="51511.ENSCSAVP00000014907"/>
<dbReference type="OMA" id="EYSIRFD"/>
<dbReference type="InterPro" id="IPR038680">
    <property type="entry name" value="PAW_sf"/>
</dbReference>
<reference evidence="4" key="1">
    <citation type="submission" date="2003-08" db="EMBL/GenBank/DDBJ databases">
        <authorList>
            <person name="Birren B."/>
            <person name="Nusbaum C."/>
            <person name="Abebe A."/>
            <person name="Abouelleil A."/>
            <person name="Adekoya E."/>
            <person name="Ait-zahra M."/>
            <person name="Allen N."/>
            <person name="Allen T."/>
            <person name="An P."/>
            <person name="Anderson M."/>
            <person name="Anderson S."/>
            <person name="Arachchi H."/>
            <person name="Armbruster J."/>
            <person name="Bachantsang P."/>
            <person name="Baldwin J."/>
            <person name="Barry A."/>
            <person name="Bayul T."/>
            <person name="Blitshsteyn B."/>
            <person name="Bloom T."/>
            <person name="Blye J."/>
            <person name="Boguslavskiy L."/>
            <person name="Borowsky M."/>
            <person name="Boukhgalter B."/>
            <person name="Brunache A."/>
            <person name="Butler J."/>
            <person name="Calixte N."/>
            <person name="Calvo S."/>
            <person name="Camarata J."/>
            <person name="Campo K."/>
            <person name="Chang J."/>
            <person name="Cheshatsang Y."/>
            <person name="Citroen M."/>
            <person name="Collymore A."/>
            <person name="Considine T."/>
            <person name="Cook A."/>
            <person name="Cooke P."/>
            <person name="Corum B."/>
            <person name="Cuomo C."/>
            <person name="David R."/>
            <person name="Dawoe T."/>
            <person name="Degray S."/>
            <person name="Dodge S."/>
            <person name="Dooley K."/>
            <person name="Dorje P."/>
            <person name="Dorjee K."/>
            <person name="Dorris L."/>
            <person name="Duffey N."/>
            <person name="Dupes A."/>
            <person name="Elkins T."/>
            <person name="Engels R."/>
            <person name="Erickson J."/>
            <person name="Farina A."/>
            <person name="Faro S."/>
            <person name="Ferreira P."/>
            <person name="Fischer H."/>
            <person name="Fitzgerald M."/>
            <person name="Foley K."/>
            <person name="Gage D."/>
            <person name="Galagan J."/>
            <person name="Gearin G."/>
            <person name="Gnerre S."/>
            <person name="Gnirke A."/>
            <person name="Goyette A."/>
            <person name="Graham J."/>
            <person name="Grandbois E."/>
            <person name="Gyaltsen K."/>
            <person name="Hafez N."/>
            <person name="Hagopian D."/>
            <person name="Hagos B."/>
            <person name="Hall J."/>
            <person name="Hatcher B."/>
            <person name="Heller A."/>
            <person name="Higgins H."/>
            <person name="Honan T."/>
            <person name="Horn A."/>
            <person name="Houde N."/>
            <person name="Hughes L."/>
            <person name="Hulme W."/>
            <person name="Husby E."/>
            <person name="Iliev I."/>
            <person name="Jaffe D."/>
            <person name="Jones C."/>
            <person name="Kamal M."/>
            <person name="Kamat A."/>
            <person name="Kamvysselis M."/>
            <person name="Karlsson E."/>
            <person name="Kells C."/>
            <person name="Kieu A."/>
            <person name="Kisner P."/>
            <person name="Kodira C."/>
            <person name="Kulbokas E."/>
            <person name="Labutti K."/>
            <person name="Lama D."/>
            <person name="Landers T."/>
            <person name="Leger J."/>
            <person name="Levine S."/>
            <person name="Lewis D."/>
            <person name="Lewis T."/>
            <person name="Lindblad-toh K."/>
            <person name="Liu X."/>
            <person name="Lokyitsang T."/>
            <person name="Lokyitsang Y."/>
            <person name="Lucien O."/>
            <person name="Lui A."/>
            <person name="Ma L.J."/>
            <person name="Mabbitt R."/>
            <person name="Macdonald J."/>
            <person name="Maclean C."/>
            <person name="Major J."/>
            <person name="Manning J."/>
            <person name="Marabella R."/>
            <person name="Maru K."/>
            <person name="Matthews C."/>
            <person name="Mauceli E."/>
            <person name="Mccarthy M."/>
            <person name="Mcdonough S."/>
            <person name="Mcghee T."/>
            <person name="Meldrim J."/>
            <person name="Meneus L."/>
            <person name="Mesirov J."/>
            <person name="Mihalev A."/>
            <person name="Mihova T."/>
            <person name="Mikkelsen T."/>
            <person name="Mlenga V."/>
            <person name="Moru K."/>
            <person name="Mozes J."/>
            <person name="Mulrain L."/>
            <person name="Munson G."/>
            <person name="Naylor J."/>
            <person name="Newes C."/>
            <person name="Nguyen C."/>
            <person name="Nguyen N."/>
            <person name="Nguyen T."/>
            <person name="Nicol R."/>
            <person name="Nielsen C."/>
            <person name="Nizzari M."/>
            <person name="Norbu C."/>
            <person name="Norbu N."/>
            <person name="O'donnell P."/>
            <person name="Okoawo O."/>
            <person name="O'leary S."/>
            <person name="Omotosho B."/>
            <person name="O'neill K."/>
            <person name="Osman S."/>
            <person name="Parker S."/>
            <person name="Perrin D."/>
            <person name="Phunkhang P."/>
            <person name="Piqani B."/>
            <person name="Purcell S."/>
            <person name="Rachupka T."/>
            <person name="Ramasamy U."/>
            <person name="Rameau R."/>
            <person name="Ray V."/>
            <person name="Raymond C."/>
            <person name="Retta R."/>
            <person name="Richardson S."/>
            <person name="Rise C."/>
            <person name="Rodriguez J."/>
            <person name="Rogers J."/>
            <person name="Rogov P."/>
            <person name="Rutman M."/>
            <person name="Schupbach R."/>
            <person name="Seaman C."/>
            <person name="Settipalli S."/>
            <person name="Sharpe T."/>
            <person name="Sheridan J."/>
            <person name="Sherpa N."/>
            <person name="Shi J."/>
            <person name="Smirnov S."/>
            <person name="Smith C."/>
            <person name="Sougnez C."/>
            <person name="Spencer B."/>
            <person name="Stalker J."/>
            <person name="Stange-thomann N."/>
            <person name="Stavropoulos S."/>
            <person name="Stetson K."/>
            <person name="Stone C."/>
            <person name="Stone S."/>
            <person name="Stubbs M."/>
            <person name="Talamas J."/>
            <person name="Tchuinga P."/>
            <person name="Tenzing P."/>
            <person name="Tesfaye S."/>
            <person name="Theodore J."/>
            <person name="Thoulutsang Y."/>
            <person name="Topham K."/>
            <person name="Towey S."/>
            <person name="Tsamla T."/>
            <person name="Tsomo N."/>
            <person name="Vallee D."/>
            <person name="Vassiliev H."/>
            <person name="Venkataraman V."/>
            <person name="Vinson J."/>
            <person name="Vo A."/>
            <person name="Wade C."/>
            <person name="Wang S."/>
            <person name="Wangchuk T."/>
            <person name="Wangdi T."/>
            <person name="Whittaker C."/>
            <person name="Wilkinson J."/>
            <person name="Wu Y."/>
            <person name="Wyman D."/>
            <person name="Yadav S."/>
            <person name="Yang S."/>
            <person name="Yang X."/>
            <person name="Yeager S."/>
            <person name="Yee E."/>
            <person name="Young G."/>
            <person name="Zainoun J."/>
            <person name="Zembeck L."/>
            <person name="Zimmer A."/>
            <person name="Zody M."/>
            <person name="Lander E."/>
        </authorList>
    </citation>
    <scope>NUCLEOTIDE SEQUENCE [LARGE SCALE GENOMIC DNA]</scope>
</reference>
<reference evidence="3" key="2">
    <citation type="submission" date="2025-08" db="UniProtKB">
        <authorList>
            <consortium name="Ensembl"/>
        </authorList>
    </citation>
    <scope>IDENTIFICATION</scope>
</reference>
<dbReference type="GO" id="GO:0005737">
    <property type="term" value="C:cytoplasm"/>
    <property type="evidence" value="ECO:0007669"/>
    <property type="project" value="InterPro"/>
</dbReference>
<protein>
    <recommendedName>
        <fullName evidence="2">PAW domain-containing protein</fullName>
    </recommendedName>
</protein>
<proteinExistence type="inferred from homology"/>
<evidence type="ECO:0000259" key="2">
    <source>
        <dbReference type="PROSITE" id="PS51398"/>
    </source>
</evidence>
<dbReference type="PROSITE" id="PS51398">
    <property type="entry name" value="PAW"/>
    <property type="match status" value="1"/>
</dbReference>
<dbReference type="AlphaFoldDB" id="H2ZBE2"/>
<evidence type="ECO:0000313" key="3">
    <source>
        <dbReference type="Ensembl" id="ENSCSAVP00000014907.1"/>
    </source>
</evidence>
<accession>H2ZBE2</accession>
<evidence type="ECO:0000256" key="1">
    <source>
        <dbReference type="PROSITE-ProRule" id="PRU00731"/>
    </source>
</evidence>
<comment type="similarity">
    <text evidence="1">Belongs to the transglutaminase-like superfamily. PNGase family.</text>
</comment>
<dbReference type="GeneTree" id="ENSGT00390000006540"/>
<feature type="domain" description="PAW" evidence="2">
    <location>
        <begin position="51"/>
        <end position="252"/>
    </location>
</feature>
<keyword evidence="4" id="KW-1185">Reference proteome</keyword>
<organism evidence="3 4">
    <name type="scientific">Ciona savignyi</name>
    <name type="common">Pacific transparent sea squirt</name>
    <dbReference type="NCBI Taxonomy" id="51511"/>
    <lineage>
        <taxon>Eukaryota</taxon>
        <taxon>Metazoa</taxon>
        <taxon>Chordata</taxon>
        <taxon>Tunicata</taxon>
        <taxon>Ascidiacea</taxon>
        <taxon>Phlebobranchia</taxon>
        <taxon>Cionidae</taxon>
        <taxon>Ciona</taxon>
    </lineage>
</organism>
<dbReference type="InParanoid" id="H2ZBE2"/>
<name>H2ZBE2_CIOSA</name>
<sequence length="252" mass="29017">MFNSGWLKSIILELNEAKRLSLSLSKKDLLTKRMLNEEKELSFIKLLPDEDLGGRTSGSLTWRTARGETEGEKRKTLVENFKAIKSTDVELKNGKIHIEYSCSSDKYTRISDSKTSHGGWKTFVFRVQDVMRKVEYDWKRAYLCRKEKSLMGYIAWQIELPKTYAISVAEIFVADTIFEDGFVKWLVTTDKTSRSIKSGSSEKLELLNTKSRVLSIHAFLRGENWQHSQIFREATGSPSSPSLKLQIEFTRI</sequence>
<dbReference type="Gene3D" id="2.60.120.1020">
    <property type="entry name" value="Peptide N glycanase, PAW domain"/>
    <property type="match status" value="1"/>
</dbReference>
<dbReference type="InterPro" id="IPR006588">
    <property type="entry name" value="Peptide_N_glycanase_PAW_dom"/>
</dbReference>
<dbReference type="HOGENOM" id="CLU_074920_0_0_1"/>
<dbReference type="Ensembl" id="ENSCSAVT00000015081.1">
    <property type="protein sequence ID" value="ENSCSAVP00000014907.1"/>
    <property type="gene ID" value="ENSCSAVG00000008728.1"/>
</dbReference>
<dbReference type="eggNOG" id="KOG0909">
    <property type="taxonomic scope" value="Eukaryota"/>
</dbReference>
<evidence type="ECO:0000313" key="4">
    <source>
        <dbReference type="Proteomes" id="UP000007875"/>
    </source>
</evidence>
<dbReference type="SUPFAM" id="SSF49785">
    <property type="entry name" value="Galactose-binding domain-like"/>
    <property type="match status" value="1"/>
</dbReference>
<dbReference type="Proteomes" id="UP000007875">
    <property type="component" value="Unassembled WGS sequence"/>
</dbReference>
<dbReference type="Pfam" id="PF04721">
    <property type="entry name" value="PAW"/>
    <property type="match status" value="1"/>
</dbReference>
<dbReference type="InterPro" id="IPR008979">
    <property type="entry name" value="Galactose-bd-like_sf"/>
</dbReference>
<reference evidence="3" key="3">
    <citation type="submission" date="2025-09" db="UniProtKB">
        <authorList>
            <consortium name="Ensembl"/>
        </authorList>
    </citation>
    <scope>IDENTIFICATION</scope>
</reference>